<evidence type="ECO:0000313" key="2">
    <source>
        <dbReference type="Proteomes" id="UP001500929"/>
    </source>
</evidence>
<protein>
    <submittedName>
        <fullName evidence="1">DUF3090 domain-containing protein</fullName>
    </submittedName>
</protein>
<sequence>MPTIVHEFDWPDRVVIGTIGRPGERTFYLQARTGSRIVSASLEKEQSALLAEKIDEILDQLMAGEGNPFSVPAVTPVELVDNEPLDQPVQEEFRTGTMSLGWDPSTAQIVLEAFPLVVPDDDEDDDDGPGIPAGVYSLDEAEQALEAALADAAGIDELIERETIEPEEVLLVRMPVGTARAFAKRTREIVGAGRDLCPLCGLPIDPDGHDCVFPGGL</sequence>
<dbReference type="InterPro" id="IPR021441">
    <property type="entry name" value="DUF3090"/>
</dbReference>
<reference evidence="1 2" key="1">
    <citation type="journal article" date="2019" name="Int. J. Syst. Evol. Microbiol.">
        <title>The Global Catalogue of Microorganisms (GCM) 10K type strain sequencing project: providing services to taxonomists for standard genome sequencing and annotation.</title>
        <authorList>
            <consortium name="The Broad Institute Genomics Platform"/>
            <consortium name="The Broad Institute Genome Sequencing Center for Infectious Disease"/>
            <person name="Wu L."/>
            <person name="Ma J."/>
        </authorList>
    </citation>
    <scope>NUCLEOTIDE SEQUENCE [LARGE SCALE GENOMIC DNA]</scope>
    <source>
        <strain evidence="1 2">JCM 16117</strain>
    </source>
</reference>
<proteinExistence type="predicted"/>
<dbReference type="EMBL" id="BAAAQY010000005">
    <property type="protein sequence ID" value="GAA2235424.1"/>
    <property type="molecule type" value="Genomic_DNA"/>
</dbReference>
<dbReference type="NCBIfam" id="TIGR03847">
    <property type="entry name" value="conserved hypothetical protein"/>
    <property type="match status" value="1"/>
</dbReference>
<evidence type="ECO:0000313" key="1">
    <source>
        <dbReference type="EMBL" id="GAA2235424.1"/>
    </source>
</evidence>
<name>A0ABN3DN12_9MICO</name>
<accession>A0ABN3DN12</accession>
<keyword evidence="2" id="KW-1185">Reference proteome</keyword>
<dbReference type="RefSeq" id="WP_259479531.1">
    <property type="nucleotide sequence ID" value="NZ_BAAAQY010000005.1"/>
</dbReference>
<gene>
    <name evidence="1" type="ORF">GCM10009851_20560</name>
</gene>
<organism evidence="1 2">
    <name type="scientific">Herbiconiux moechotypicola</name>
    <dbReference type="NCBI Taxonomy" id="637393"/>
    <lineage>
        <taxon>Bacteria</taxon>
        <taxon>Bacillati</taxon>
        <taxon>Actinomycetota</taxon>
        <taxon>Actinomycetes</taxon>
        <taxon>Micrococcales</taxon>
        <taxon>Microbacteriaceae</taxon>
        <taxon>Herbiconiux</taxon>
    </lineage>
</organism>
<dbReference type="Proteomes" id="UP001500929">
    <property type="component" value="Unassembled WGS sequence"/>
</dbReference>
<dbReference type="Pfam" id="PF11290">
    <property type="entry name" value="DUF3090"/>
    <property type="match status" value="1"/>
</dbReference>
<comment type="caution">
    <text evidence="1">The sequence shown here is derived from an EMBL/GenBank/DDBJ whole genome shotgun (WGS) entry which is preliminary data.</text>
</comment>